<dbReference type="Proteomes" id="UP000199233">
    <property type="component" value="Unassembled WGS sequence"/>
</dbReference>
<sequence length="336" mass="37376">MSSEPSTINTWAIALVRTLDARGLDGRALMRDAGLDPQLLDDPNGRAPLSGMSRLWRLAVQASGDPCLGLKVSAFVQPATFHSLGLALLASQNLEDALQRCARFSRIVSNVADVRVEDTGSGIKQVVRWLADTPVVEEAIDLLMASTVKIGTLLLGLGPAQLPFLKLRLRRGATPEMQREFAAHFGCGIEFAAEENALLVPYEWARRTLPMANPQLARQSDQIIMDYLSRFDAARLSEKVRAELIARLPAGEPSRAEVASALHLSEKTLQRRLREEDTSYQQLLDEIRQDLATKFLDENRLSVCEITFRLGFSDQSSFTRAFRRWTGRSPGEFRAR</sequence>
<dbReference type="InterPro" id="IPR020449">
    <property type="entry name" value="Tscrpt_reg_AraC-type_HTH"/>
</dbReference>
<evidence type="ECO:0000259" key="4">
    <source>
        <dbReference type="PROSITE" id="PS01124"/>
    </source>
</evidence>
<feature type="domain" description="HTH araC/xylS-type" evidence="4">
    <location>
        <begin position="238"/>
        <end position="336"/>
    </location>
</feature>
<evidence type="ECO:0000256" key="3">
    <source>
        <dbReference type="ARBA" id="ARBA00023163"/>
    </source>
</evidence>
<dbReference type="SMART" id="SM00342">
    <property type="entry name" value="HTH_ARAC"/>
    <property type="match status" value="1"/>
</dbReference>
<dbReference type="InterPro" id="IPR018060">
    <property type="entry name" value="HTH_AraC"/>
</dbReference>
<evidence type="ECO:0000313" key="6">
    <source>
        <dbReference type="Proteomes" id="UP000199233"/>
    </source>
</evidence>
<keyword evidence="1" id="KW-0805">Transcription regulation</keyword>
<dbReference type="Pfam" id="PF12625">
    <property type="entry name" value="Arabinose_bd"/>
    <property type="match status" value="1"/>
</dbReference>
<dbReference type="GO" id="GO:0003700">
    <property type="term" value="F:DNA-binding transcription factor activity"/>
    <property type="evidence" value="ECO:0007669"/>
    <property type="project" value="InterPro"/>
</dbReference>
<evidence type="ECO:0000256" key="2">
    <source>
        <dbReference type="ARBA" id="ARBA00023125"/>
    </source>
</evidence>
<keyword evidence="2 5" id="KW-0238">DNA-binding</keyword>
<keyword evidence="3" id="KW-0804">Transcription</keyword>
<protein>
    <submittedName>
        <fullName evidence="5">AraC-type DNA-binding protein</fullName>
    </submittedName>
</protein>
<evidence type="ECO:0000256" key="1">
    <source>
        <dbReference type="ARBA" id="ARBA00023015"/>
    </source>
</evidence>
<dbReference type="PANTHER" id="PTHR47894">
    <property type="entry name" value="HTH-TYPE TRANSCRIPTIONAL REGULATOR GADX"/>
    <property type="match status" value="1"/>
</dbReference>
<dbReference type="EMBL" id="FOFS01000012">
    <property type="protein sequence ID" value="SEQ90547.1"/>
    <property type="molecule type" value="Genomic_DNA"/>
</dbReference>
<dbReference type="PANTHER" id="PTHR47894:SF1">
    <property type="entry name" value="HTH-TYPE TRANSCRIPTIONAL REGULATOR VQSM"/>
    <property type="match status" value="1"/>
</dbReference>
<dbReference type="InterPro" id="IPR032687">
    <property type="entry name" value="AraC-type_N"/>
</dbReference>
<dbReference type="SUPFAM" id="SSF46689">
    <property type="entry name" value="Homeodomain-like"/>
    <property type="match status" value="1"/>
</dbReference>
<dbReference type="GO" id="GO:0005829">
    <property type="term" value="C:cytosol"/>
    <property type="evidence" value="ECO:0007669"/>
    <property type="project" value="TreeGrafter"/>
</dbReference>
<keyword evidence="6" id="KW-1185">Reference proteome</keyword>
<accession>A0A1H9JUS9</accession>
<dbReference type="RefSeq" id="WP_093288026.1">
    <property type="nucleotide sequence ID" value="NZ_FOFS01000012.1"/>
</dbReference>
<dbReference type="OrthoDB" id="5582699at2"/>
<organism evidence="5 6">
    <name type="scientific">Solimonas aquatica</name>
    <dbReference type="NCBI Taxonomy" id="489703"/>
    <lineage>
        <taxon>Bacteria</taxon>
        <taxon>Pseudomonadati</taxon>
        <taxon>Pseudomonadota</taxon>
        <taxon>Gammaproteobacteria</taxon>
        <taxon>Nevskiales</taxon>
        <taxon>Nevskiaceae</taxon>
        <taxon>Solimonas</taxon>
    </lineage>
</organism>
<dbReference type="STRING" id="489703.SAMN04488038_11280"/>
<dbReference type="GO" id="GO:0000976">
    <property type="term" value="F:transcription cis-regulatory region binding"/>
    <property type="evidence" value="ECO:0007669"/>
    <property type="project" value="TreeGrafter"/>
</dbReference>
<gene>
    <name evidence="5" type="ORF">SAMN04488038_11280</name>
</gene>
<dbReference type="InterPro" id="IPR009057">
    <property type="entry name" value="Homeodomain-like_sf"/>
</dbReference>
<dbReference type="Pfam" id="PF12833">
    <property type="entry name" value="HTH_18"/>
    <property type="match status" value="1"/>
</dbReference>
<dbReference type="PROSITE" id="PS01124">
    <property type="entry name" value="HTH_ARAC_FAMILY_2"/>
    <property type="match status" value="1"/>
</dbReference>
<dbReference type="PRINTS" id="PR00032">
    <property type="entry name" value="HTHARAC"/>
</dbReference>
<name>A0A1H9JUS9_9GAMM</name>
<evidence type="ECO:0000313" key="5">
    <source>
        <dbReference type="EMBL" id="SEQ90547.1"/>
    </source>
</evidence>
<proteinExistence type="predicted"/>
<dbReference type="Gene3D" id="1.10.10.60">
    <property type="entry name" value="Homeodomain-like"/>
    <property type="match status" value="1"/>
</dbReference>
<dbReference type="AlphaFoldDB" id="A0A1H9JUS9"/>
<reference evidence="5 6" key="1">
    <citation type="submission" date="2016-10" db="EMBL/GenBank/DDBJ databases">
        <authorList>
            <person name="de Groot N.N."/>
        </authorList>
    </citation>
    <scope>NUCLEOTIDE SEQUENCE [LARGE SCALE GENOMIC DNA]</scope>
    <source>
        <strain evidence="5 6">DSM 25927</strain>
    </source>
</reference>